<dbReference type="Proteomes" id="UP000649617">
    <property type="component" value="Unassembled WGS sequence"/>
</dbReference>
<accession>A0A812QFG2</accession>
<dbReference type="AlphaFoldDB" id="A0A812QFG2"/>
<sequence length="80" mass="8671">SIAWARPTRSKRSARRWTSSQTLIGAIMEGARAFVAQRVHPLALTISTSPGEAVCWEILCAQVTVTGRRSTMISGITASR</sequence>
<proteinExistence type="predicted"/>
<feature type="non-terminal residue" evidence="1">
    <location>
        <position position="80"/>
    </location>
</feature>
<comment type="caution">
    <text evidence="1">The sequence shown here is derived from an EMBL/GenBank/DDBJ whole genome shotgun (WGS) entry which is preliminary data.</text>
</comment>
<dbReference type="EMBL" id="CAJNIZ010015003">
    <property type="protein sequence ID" value="CAE7368583.1"/>
    <property type="molecule type" value="Genomic_DNA"/>
</dbReference>
<name>A0A812QFG2_SYMPI</name>
<evidence type="ECO:0000313" key="2">
    <source>
        <dbReference type="Proteomes" id="UP000649617"/>
    </source>
</evidence>
<gene>
    <name evidence="1" type="ORF">SPIL2461_LOCUS8937</name>
</gene>
<protein>
    <submittedName>
        <fullName evidence="1">Uncharacterized protein</fullName>
    </submittedName>
</protein>
<keyword evidence="2" id="KW-1185">Reference proteome</keyword>
<organism evidence="1 2">
    <name type="scientific">Symbiodinium pilosum</name>
    <name type="common">Dinoflagellate</name>
    <dbReference type="NCBI Taxonomy" id="2952"/>
    <lineage>
        <taxon>Eukaryota</taxon>
        <taxon>Sar</taxon>
        <taxon>Alveolata</taxon>
        <taxon>Dinophyceae</taxon>
        <taxon>Suessiales</taxon>
        <taxon>Symbiodiniaceae</taxon>
        <taxon>Symbiodinium</taxon>
    </lineage>
</organism>
<evidence type="ECO:0000313" key="1">
    <source>
        <dbReference type="EMBL" id="CAE7368583.1"/>
    </source>
</evidence>
<reference evidence="1" key="1">
    <citation type="submission" date="2021-02" db="EMBL/GenBank/DDBJ databases">
        <authorList>
            <person name="Dougan E. K."/>
            <person name="Rhodes N."/>
            <person name="Thang M."/>
            <person name="Chan C."/>
        </authorList>
    </citation>
    <scope>NUCLEOTIDE SEQUENCE</scope>
</reference>
<feature type="non-terminal residue" evidence="1">
    <location>
        <position position="1"/>
    </location>
</feature>